<evidence type="ECO:0000256" key="1">
    <source>
        <dbReference type="ARBA" id="ARBA00002355"/>
    </source>
</evidence>
<proteinExistence type="inferred from homology"/>
<dbReference type="Pfam" id="PF12333">
    <property type="entry name" value="Ipi1_N"/>
    <property type="match status" value="1"/>
</dbReference>
<dbReference type="InterPro" id="IPR024679">
    <property type="entry name" value="Ipi1_N"/>
</dbReference>
<evidence type="ECO:0000256" key="3">
    <source>
        <dbReference type="ARBA" id="ARBA00004642"/>
    </source>
</evidence>
<organism evidence="10 11">
    <name type="scientific">Polyrhizophydium stewartii</name>
    <dbReference type="NCBI Taxonomy" id="2732419"/>
    <lineage>
        <taxon>Eukaryota</taxon>
        <taxon>Fungi</taxon>
        <taxon>Fungi incertae sedis</taxon>
        <taxon>Chytridiomycota</taxon>
        <taxon>Chytridiomycota incertae sedis</taxon>
        <taxon>Chytridiomycetes</taxon>
        <taxon>Rhizophydiales</taxon>
        <taxon>Rhizophydiales incertae sedis</taxon>
        <taxon>Polyrhizophydium</taxon>
    </lineage>
</organism>
<keyword evidence="6" id="KW-0690">Ribosome biogenesis</keyword>
<keyword evidence="6" id="KW-0698">rRNA processing</keyword>
<comment type="subcellular location">
    <subcellularLocation>
        <location evidence="2">Nucleus</location>
        <location evidence="2">Nucleolus</location>
    </subcellularLocation>
    <subcellularLocation>
        <location evidence="3">Nucleus</location>
        <location evidence="3">Nucleoplasm</location>
    </subcellularLocation>
</comment>
<keyword evidence="11" id="KW-1185">Reference proteome</keyword>
<dbReference type="Pfam" id="PF25781">
    <property type="entry name" value="TPR_TEX10"/>
    <property type="match status" value="1"/>
</dbReference>
<reference evidence="10 11" key="1">
    <citation type="submission" date="2023-09" db="EMBL/GenBank/DDBJ databases">
        <title>Pangenome analysis of Batrachochytrium dendrobatidis and related Chytrids.</title>
        <authorList>
            <person name="Yacoub M.N."/>
            <person name="Stajich J.E."/>
            <person name="James T.Y."/>
        </authorList>
    </citation>
    <scope>NUCLEOTIDE SEQUENCE [LARGE SCALE GENOMIC DNA]</scope>
    <source>
        <strain evidence="10 11">JEL0888</strain>
    </source>
</reference>
<comment type="subunit">
    <text evidence="6">Component of the RIX1 complex.</text>
</comment>
<evidence type="ECO:0000313" key="11">
    <source>
        <dbReference type="Proteomes" id="UP001527925"/>
    </source>
</evidence>
<dbReference type="PANTHER" id="PTHR16056">
    <property type="entry name" value="REGULATOR OF MICROTUBULE DYNAMICS PROTEIN"/>
    <property type="match status" value="1"/>
</dbReference>
<feature type="domain" description="Pre-rRNA-processing protein Ipi1 N-terminal" evidence="8">
    <location>
        <begin position="142"/>
        <end position="236"/>
    </location>
</feature>
<sequence>MPKATRKKKLKQADFQKRKLKVGKKLPQADNQTDVSFKSQKIALRAQKLAVTHEDTATAAGRNQRFKELLIQCKHYSPQSKKEALAQIQDLVASGGLDFALAQLGPIASDVVSLVLDESHSVRAALHAFLSAYLQWIDENAMMPFGASVIAYTTSAMSHITDAIRVDGLRQLKLLLPRYPQIMAKHAHMILPHFMDLLASHAKNRDGRSSATTAVSSELNALKGRESLLDCFHSFLRLVVAPSPKAPESVHDSPSSTLSGTIAWDKDQNLLILRRHNQVTAKLHGRSQPIPLFSESAAEKATGRVSVSGVSATQTVRTRSHALASSQDFYDLFEALSPRLVDFWIEASEAFKTQKLVWSPGVAICQLVMQTLLVILHDNLQLPPTLAKKSLDVFVKHVQPLFPFAQSCNMGDDKAIVQTNLAFTKFMLRLQQLASAAPSKQQRQSAKDAEMEEIDSGIAAAASSYIVHTLQTQASQSAHAPALDMNALGVTVDELCARRGDAQVLEVRENVCPTPLLALKAALISFQLTTKSMLQAFAAFSLLARLDVRTVIALSAYRALSTSPLTQLLAICLSGCTQRELIGAKPYRDWIGSLPRQLVQLRTWNQEFSAAIIDFLSHVFRTHGASLEAHVSQDLAPFFFGSSKKNKPPKMGPFNDLSEPIQLAAVHMLYYVSAWDEALVQGIAECATQWTSSAESVDALIDVAHARQQSPDLALPPALYGSLLATLAVGYTHAALDSAIADPSNVSAPQLMLTPAKFASAAGRQMPPRTTLENLWARRRRVVDLVATKMRWSAFVPSLLAMLASAPDTPMPVDGQAALLALLAHAADEPAAPMPPRNALAALASSTAKFRAFIESSDVDDGPMRNECISICERLALKWLDLADMEVN</sequence>
<comment type="caution">
    <text evidence="10">The sequence shown here is derived from an EMBL/GenBank/DDBJ whole genome shotgun (WGS) entry which is preliminary data.</text>
</comment>
<dbReference type="InterPro" id="IPR057949">
    <property type="entry name" value="TPR_TEX10"/>
</dbReference>
<comment type="similarity">
    <text evidence="4 6">Belongs to the IPI1/TEX10 family.</text>
</comment>
<dbReference type="SUPFAM" id="SSF48371">
    <property type="entry name" value="ARM repeat"/>
    <property type="match status" value="1"/>
</dbReference>
<dbReference type="InterPro" id="IPR016024">
    <property type="entry name" value="ARM-type_fold"/>
</dbReference>
<feature type="region of interest" description="Disordered" evidence="7">
    <location>
        <begin position="1"/>
        <end position="26"/>
    </location>
</feature>
<evidence type="ECO:0000256" key="7">
    <source>
        <dbReference type="SAM" id="MobiDB-lite"/>
    </source>
</evidence>
<keyword evidence="5 6" id="KW-0539">Nucleus</keyword>
<feature type="domain" description="TEX10-like TPR repeats" evidence="9">
    <location>
        <begin position="589"/>
        <end position="766"/>
    </location>
</feature>
<dbReference type="EMBL" id="JADGIZ020000018">
    <property type="protein sequence ID" value="KAL2916189.1"/>
    <property type="molecule type" value="Genomic_DNA"/>
</dbReference>
<comment type="function">
    <text evidence="1 6">Component of the RIX1 complex required for processing of ITS2 sequences from 35S pre-rRNA.</text>
</comment>
<evidence type="ECO:0000259" key="9">
    <source>
        <dbReference type="Pfam" id="PF25781"/>
    </source>
</evidence>
<evidence type="ECO:0000256" key="5">
    <source>
        <dbReference type="ARBA" id="ARBA00023242"/>
    </source>
</evidence>
<evidence type="ECO:0000256" key="2">
    <source>
        <dbReference type="ARBA" id="ARBA00004604"/>
    </source>
</evidence>
<evidence type="ECO:0000259" key="8">
    <source>
        <dbReference type="Pfam" id="PF12333"/>
    </source>
</evidence>
<dbReference type="PANTHER" id="PTHR16056:SF2">
    <property type="entry name" value="TESTIS-EXPRESSED PROTEIN 10"/>
    <property type="match status" value="1"/>
</dbReference>
<feature type="compositionally biased region" description="Basic residues" evidence="7">
    <location>
        <begin position="1"/>
        <end position="10"/>
    </location>
</feature>
<name>A0ABR4N9R7_9FUNG</name>
<evidence type="ECO:0000256" key="6">
    <source>
        <dbReference type="RuleBase" id="RU368021"/>
    </source>
</evidence>
<gene>
    <name evidence="10" type="primary">IPI1</name>
    <name evidence="10" type="ORF">HK105_204280</name>
</gene>
<evidence type="ECO:0000256" key="4">
    <source>
        <dbReference type="ARBA" id="ARBA00006427"/>
    </source>
</evidence>
<evidence type="ECO:0000313" key="10">
    <source>
        <dbReference type="EMBL" id="KAL2916189.1"/>
    </source>
</evidence>
<protein>
    <recommendedName>
        <fullName evidence="6">Pre-rRNA-processing protein</fullName>
    </recommendedName>
</protein>
<dbReference type="Proteomes" id="UP001527925">
    <property type="component" value="Unassembled WGS sequence"/>
</dbReference>
<accession>A0ABR4N9R7</accession>